<dbReference type="PANTHER" id="PTHR10133:SF27">
    <property type="entry name" value="DNA POLYMERASE NU"/>
    <property type="match status" value="1"/>
</dbReference>
<evidence type="ECO:0000256" key="13">
    <source>
        <dbReference type="ARBA" id="ARBA00023125"/>
    </source>
</evidence>
<keyword evidence="12 17" id="KW-0239">DNA-directed DNA polymerase</keyword>
<evidence type="ECO:0000256" key="5">
    <source>
        <dbReference type="ARBA" id="ARBA00022679"/>
    </source>
</evidence>
<organism evidence="21 22">
    <name type="scientific">Pseudomonas putida</name>
    <name type="common">Arthrobacter siderocapsulatus</name>
    <dbReference type="NCBI Taxonomy" id="303"/>
    <lineage>
        <taxon>Bacteria</taxon>
        <taxon>Pseudomonadati</taxon>
        <taxon>Pseudomonadota</taxon>
        <taxon>Gammaproteobacteria</taxon>
        <taxon>Pseudomonadales</taxon>
        <taxon>Pseudomonadaceae</taxon>
        <taxon>Pseudomonas</taxon>
    </lineage>
</organism>
<keyword evidence="5 17" id="KW-0808">Transferase</keyword>
<reference evidence="21" key="1">
    <citation type="submission" date="2022-05" db="EMBL/GenBank/DDBJ databases">
        <authorList>
            <person name="Yi M."/>
        </authorList>
    </citation>
    <scope>NUCLEOTIDE SEQUENCE</scope>
    <source>
        <strain evidence="21">DS2</strain>
    </source>
</reference>
<evidence type="ECO:0000256" key="12">
    <source>
        <dbReference type="ARBA" id="ARBA00022932"/>
    </source>
</evidence>
<evidence type="ECO:0000256" key="3">
    <source>
        <dbReference type="ARBA" id="ARBA00012417"/>
    </source>
</evidence>
<dbReference type="CDD" id="cd06139">
    <property type="entry name" value="DNA_polA_I_Ecoli_like_exo"/>
    <property type="match status" value="1"/>
</dbReference>
<dbReference type="GO" id="GO:0006261">
    <property type="term" value="P:DNA-templated DNA replication"/>
    <property type="evidence" value="ECO:0007669"/>
    <property type="project" value="UniProtKB-UniRule"/>
</dbReference>
<keyword evidence="7 17" id="KW-0235">DNA replication</keyword>
<dbReference type="SUPFAM" id="SSF47807">
    <property type="entry name" value="5' to 3' exonuclease, C-terminal subdomain"/>
    <property type="match status" value="1"/>
</dbReference>
<protein>
    <recommendedName>
        <fullName evidence="4 16">DNA polymerase I</fullName>
        <ecNumber evidence="3 16">2.7.7.7</ecNumber>
    </recommendedName>
</protein>
<dbReference type="Gene3D" id="3.30.70.370">
    <property type="match status" value="1"/>
</dbReference>
<dbReference type="InterPro" id="IPR002298">
    <property type="entry name" value="DNA_polymerase_A"/>
</dbReference>
<dbReference type="InterPro" id="IPR012337">
    <property type="entry name" value="RNaseH-like_sf"/>
</dbReference>
<comment type="function">
    <text evidence="17">In addition to polymerase activity, this DNA polymerase exhibits 3'-5' and 5'-3' exonuclease activity.</text>
</comment>
<reference evidence="21" key="2">
    <citation type="submission" date="2023-08" db="EMBL/GenBank/DDBJ databases">
        <title>Isolation, Identification, Denitrification Characteristics of A Highly Efficient Aerobic Denitrifying Bacterial Strain DS2.</title>
        <authorList>
            <person name="Wang H."/>
        </authorList>
    </citation>
    <scope>NUCLEOTIDE SEQUENCE</scope>
    <source>
        <strain evidence="21">DS2</strain>
    </source>
</reference>
<dbReference type="SMART" id="SM00475">
    <property type="entry name" value="53EXOc"/>
    <property type="match status" value="1"/>
</dbReference>
<feature type="domain" description="3'-5' exonuclease" evidence="18">
    <location>
        <begin position="314"/>
        <end position="503"/>
    </location>
</feature>
<evidence type="ECO:0000256" key="10">
    <source>
        <dbReference type="ARBA" id="ARBA00022801"/>
    </source>
</evidence>
<evidence type="ECO:0000256" key="2">
    <source>
        <dbReference type="ARBA" id="ARBA00011541"/>
    </source>
</evidence>
<comment type="caution">
    <text evidence="21">The sequence shown here is derived from an EMBL/GenBank/DDBJ whole genome shotgun (WGS) entry which is preliminary data.</text>
</comment>
<dbReference type="EC" id="2.7.7.7" evidence="3 16"/>
<evidence type="ECO:0000256" key="4">
    <source>
        <dbReference type="ARBA" id="ARBA00020311"/>
    </source>
</evidence>
<dbReference type="RefSeq" id="WP_252459047.1">
    <property type="nucleotide sequence ID" value="NZ_JAMHFX010000131.1"/>
</dbReference>
<dbReference type="InterPro" id="IPR019760">
    <property type="entry name" value="DNA-dir_DNA_pol_A_CS"/>
</dbReference>
<keyword evidence="13 17" id="KW-0238">DNA-binding</keyword>
<dbReference type="InterPro" id="IPR036279">
    <property type="entry name" value="5-3_exonuclease_C_sf"/>
</dbReference>
<dbReference type="FunFam" id="3.30.420.10:FF:000026">
    <property type="entry name" value="DNA polymerase I"/>
    <property type="match status" value="1"/>
</dbReference>
<evidence type="ECO:0000256" key="8">
    <source>
        <dbReference type="ARBA" id="ARBA00022722"/>
    </source>
</evidence>
<dbReference type="Pfam" id="PF01612">
    <property type="entry name" value="DNA_pol_A_exo1"/>
    <property type="match status" value="1"/>
</dbReference>
<dbReference type="Proteomes" id="UP001202943">
    <property type="component" value="Unassembled WGS sequence"/>
</dbReference>
<dbReference type="Pfam" id="PF00476">
    <property type="entry name" value="DNA_pol_A"/>
    <property type="match status" value="1"/>
</dbReference>
<comment type="subunit">
    <text evidence="2">Single-chain monomer with multiple functions.</text>
</comment>
<evidence type="ECO:0000256" key="11">
    <source>
        <dbReference type="ARBA" id="ARBA00022839"/>
    </source>
</evidence>
<dbReference type="Pfam" id="PF01367">
    <property type="entry name" value="5_3_exonuc"/>
    <property type="match status" value="1"/>
</dbReference>
<dbReference type="PROSITE" id="PS00447">
    <property type="entry name" value="DNA_POLYMERASE_A"/>
    <property type="match status" value="1"/>
</dbReference>
<dbReference type="InterPro" id="IPR043502">
    <property type="entry name" value="DNA/RNA_pol_sf"/>
</dbReference>
<dbReference type="GO" id="GO:0006302">
    <property type="term" value="P:double-strand break repair"/>
    <property type="evidence" value="ECO:0007669"/>
    <property type="project" value="TreeGrafter"/>
</dbReference>
<dbReference type="InterPro" id="IPR018320">
    <property type="entry name" value="DNA_polymerase_1"/>
</dbReference>
<keyword evidence="9 17" id="KW-0227">DNA damage</keyword>
<dbReference type="NCBIfam" id="NF004397">
    <property type="entry name" value="PRK05755.1"/>
    <property type="match status" value="1"/>
</dbReference>
<dbReference type="AlphaFoldDB" id="A0AAW5HDY9"/>
<evidence type="ECO:0000256" key="14">
    <source>
        <dbReference type="ARBA" id="ARBA00023204"/>
    </source>
</evidence>
<dbReference type="FunFam" id="3.40.50.1010:FF:000001">
    <property type="entry name" value="DNA polymerase I"/>
    <property type="match status" value="1"/>
</dbReference>
<evidence type="ECO:0000256" key="7">
    <source>
        <dbReference type="ARBA" id="ARBA00022705"/>
    </source>
</evidence>
<evidence type="ECO:0000259" key="20">
    <source>
        <dbReference type="SMART" id="SM00482"/>
    </source>
</evidence>
<dbReference type="CDD" id="cd08637">
    <property type="entry name" value="DNA_pol_A_pol_I_C"/>
    <property type="match status" value="1"/>
</dbReference>
<evidence type="ECO:0000256" key="15">
    <source>
        <dbReference type="ARBA" id="ARBA00049244"/>
    </source>
</evidence>
<evidence type="ECO:0000256" key="1">
    <source>
        <dbReference type="ARBA" id="ARBA00007705"/>
    </source>
</evidence>
<dbReference type="GO" id="GO:0003677">
    <property type="term" value="F:DNA binding"/>
    <property type="evidence" value="ECO:0007669"/>
    <property type="project" value="UniProtKB-UniRule"/>
</dbReference>
<gene>
    <name evidence="17 21" type="primary">polA</name>
    <name evidence="21" type="ORF">M8C81_07445</name>
</gene>
<dbReference type="FunFam" id="1.10.150.20:FF:000002">
    <property type="entry name" value="DNA polymerase I"/>
    <property type="match status" value="1"/>
</dbReference>
<name>A0AAW5HDY9_PSEPU</name>
<dbReference type="InterPro" id="IPR002562">
    <property type="entry name" value="3'-5'_exonuclease_dom"/>
</dbReference>
<evidence type="ECO:0000256" key="6">
    <source>
        <dbReference type="ARBA" id="ARBA00022695"/>
    </source>
</evidence>
<dbReference type="GO" id="GO:0008408">
    <property type="term" value="F:3'-5' exonuclease activity"/>
    <property type="evidence" value="ECO:0007669"/>
    <property type="project" value="UniProtKB-UniRule"/>
</dbReference>
<dbReference type="FunFam" id="1.10.150.20:FF:000003">
    <property type="entry name" value="DNA polymerase I"/>
    <property type="match status" value="1"/>
</dbReference>
<evidence type="ECO:0000313" key="21">
    <source>
        <dbReference type="EMBL" id="MCO1620424.1"/>
    </source>
</evidence>
<dbReference type="InterPro" id="IPR008918">
    <property type="entry name" value="HhH2"/>
</dbReference>
<dbReference type="InterPro" id="IPR036397">
    <property type="entry name" value="RNaseH_sf"/>
</dbReference>
<evidence type="ECO:0000256" key="9">
    <source>
        <dbReference type="ARBA" id="ARBA00022763"/>
    </source>
</evidence>
<feature type="domain" description="DNA-directed DNA polymerase family A palm" evidence="20">
    <location>
        <begin position="673"/>
        <end position="879"/>
    </location>
</feature>
<dbReference type="CDD" id="cd09859">
    <property type="entry name" value="PIN_53EXO"/>
    <property type="match status" value="1"/>
</dbReference>
<dbReference type="GO" id="GO:0003887">
    <property type="term" value="F:DNA-directed DNA polymerase activity"/>
    <property type="evidence" value="ECO:0007669"/>
    <property type="project" value="UniProtKB-UniRule"/>
</dbReference>
<dbReference type="Gene3D" id="1.10.150.20">
    <property type="entry name" value="5' to 3' exonuclease, C-terminal subdomain"/>
    <property type="match status" value="2"/>
</dbReference>
<sequence>MSQAPLVLVDGSSYLYRAFHALPPLTTSKGMPTGAVKGVLNMLKSLRKQYPDSLFAVVFDAKGGTFRDAMFAEYKANRPSMPDDLRVQIEPLHASVKALGYPLLCVEGVEADDVIGTLARSSAALGRPVIISTGDKDMAQLVDGHITLVNTMTGSVLDVAGVHEKFGVGPEHIIDFLALMGDKVDNIPGVPGVGEKTAVGLLTGIGGGLSDLYANLDKVPALAIRGAKTLPAKLEEHRDAAFLSYELATIKVDVPLDVEVEALVCGEPDREALLALYTEMEFKSWVAEVQRDAAKAGDDVAPAAEPAAKVEPRYETILDQARFDAWLEKLRQAPLFAFDTETTGLDAQQAQLVGLSFAVEPHEAAYVPLAHDYEGVPVQLDREAVLLALKPLLEDPAKAKVGQNAKYDINILANGSPAIEMRGVAYDTMLESYVLNSTATRHDMDSLAQKYLDHTTIAFEDIAGKGAKQLTFNQINLDKAGPYAAEDADITLRLHHALQARLAQTPSVQPVLMDIEMPLVPVLARIERQGALVDAELLKVQSGELGVKMAALELRAYELAGEAFNLGSPKQLGAILYDKLGMPVLSKTAKGQPSTAEAVLDELAEQGYPLPEVLMQYRSLSKLKSTYTDKLPGQINPRTGRIHTSYQQAVAATGRLSSSDPNLQNIPIRTAEGRRIRQAFVASPGYKLLAADYSQIELRIMAHLAKDEGLLHAFRNDLDVHRATAAEVFGVALEDVTTDQRRSAKAINFGLIYGMSAFGLAKQIGVDRKQSQDYIDRYFTRYPGVLAYMERTRAQAAEQGFVETLFGRRLYLPDINAKNPALRKGAERTAINAPMQGTAADIIKRAMVKVDNWLSESGLDARVILQVHDELVLEVREDLVQQVKDEIRQHMSQAAQLDVPLLVEAGVGANWDEAH</sequence>
<feature type="domain" description="5'-3' exonuclease" evidence="19">
    <location>
        <begin position="4"/>
        <end position="266"/>
    </location>
</feature>
<dbReference type="SUPFAM" id="SSF88723">
    <property type="entry name" value="PIN domain-like"/>
    <property type="match status" value="1"/>
</dbReference>
<keyword evidence="14 17" id="KW-0234">DNA repair</keyword>
<dbReference type="Gene3D" id="3.30.420.10">
    <property type="entry name" value="Ribonuclease H-like superfamily/Ribonuclease H"/>
    <property type="match status" value="1"/>
</dbReference>
<evidence type="ECO:0000313" key="22">
    <source>
        <dbReference type="Proteomes" id="UP001202943"/>
    </source>
</evidence>
<keyword evidence="11 17" id="KW-0269">Exonuclease</keyword>
<accession>A0AAW5HDY9</accession>
<dbReference type="InterPro" id="IPR020046">
    <property type="entry name" value="5-3_exonucl_a-hlix_arch_N"/>
</dbReference>
<dbReference type="PANTHER" id="PTHR10133">
    <property type="entry name" value="DNA POLYMERASE I"/>
    <property type="match status" value="1"/>
</dbReference>
<dbReference type="Gene3D" id="1.20.1060.10">
    <property type="entry name" value="Taq DNA Polymerase, Chain T, domain 4"/>
    <property type="match status" value="1"/>
</dbReference>
<dbReference type="InterPro" id="IPR002421">
    <property type="entry name" value="5-3_exonuclease"/>
</dbReference>
<comment type="similarity">
    <text evidence="1 17">Belongs to the DNA polymerase type-A family.</text>
</comment>
<dbReference type="CDD" id="cd09898">
    <property type="entry name" value="H3TH_53EXO"/>
    <property type="match status" value="1"/>
</dbReference>
<dbReference type="InterPro" id="IPR001098">
    <property type="entry name" value="DNA-dir_DNA_pol_A_palm_dom"/>
</dbReference>
<dbReference type="Pfam" id="PF02739">
    <property type="entry name" value="5_3_exonuc_N"/>
    <property type="match status" value="1"/>
</dbReference>
<dbReference type="GO" id="GO:0008409">
    <property type="term" value="F:5'-3' exonuclease activity"/>
    <property type="evidence" value="ECO:0007669"/>
    <property type="project" value="UniProtKB-UniRule"/>
</dbReference>
<comment type="catalytic activity">
    <reaction evidence="15 17">
        <text>DNA(n) + a 2'-deoxyribonucleoside 5'-triphosphate = DNA(n+1) + diphosphate</text>
        <dbReference type="Rhea" id="RHEA:22508"/>
        <dbReference type="Rhea" id="RHEA-COMP:17339"/>
        <dbReference type="Rhea" id="RHEA-COMP:17340"/>
        <dbReference type="ChEBI" id="CHEBI:33019"/>
        <dbReference type="ChEBI" id="CHEBI:61560"/>
        <dbReference type="ChEBI" id="CHEBI:173112"/>
        <dbReference type="EC" id="2.7.7.7"/>
    </reaction>
</comment>
<dbReference type="NCBIfam" id="TIGR00593">
    <property type="entry name" value="pola"/>
    <property type="match status" value="1"/>
</dbReference>
<dbReference type="SMART" id="SM00474">
    <property type="entry name" value="35EXOc"/>
    <property type="match status" value="1"/>
</dbReference>
<keyword evidence="8" id="KW-0540">Nuclease</keyword>
<keyword evidence="10 17" id="KW-0378">Hydrolase</keyword>
<evidence type="ECO:0000259" key="18">
    <source>
        <dbReference type="SMART" id="SM00474"/>
    </source>
</evidence>
<dbReference type="SUPFAM" id="SSF56672">
    <property type="entry name" value="DNA/RNA polymerases"/>
    <property type="match status" value="1"/>
</dbReference>
<dbReference type="SMART" id="SM00482">
    <property type="entry name" value="POLAc"/>
    <property type="match status" value="1"/>
</dbReference>
<dbReference type="PRINTS" id="PR00868">
    <property type="entry name" value="DNAPOLI"/>
</dbReference>
<evidence type="ECO:0000256" key="16">
    <source>
        <dbReference type="NCBIfam" id="TIGR00593"/>
    </source>
</evidence>
<proteinExistence type="inferred from homology"/>
<dbReference type="InterPro" id="IPR029060">
    <property type="entry name" value="PIN-like_dom_sf"/>
</dbReference>
<dbReference type="EMBL" id="JAMHFX010000131">
    <property type="protein sequence ID" value="MCO1620424.1"/>
    <property type="molecule type" value="Genomic_DNA"/>
</dbReference>
<dbReference type="SMART" id="SM00279">
    <property type="entry name" value="HhH2"/>
    <property type="match status" value="1"/>
</dbReference>
<dbReference type="FunFam" id="1.20.1060.10:FF:000001">
    <property type="entry name" value="DNA polymerase I"/>
    <property type="match status" value="1"/>
</dbReference>
<evidence type="ECO:0000259" key="19">
    <source>
        <dbReference type="SMART" id="SM00475"/>
    </source>
</evidence>
<dbReference type="InterPro" id="IPR020045">
    <property type="entry name" value="DNA_polI_H3TH"/>
</dbReference>
<dbReference type="SUPFAM" id="SSF53098">
    <property type="entry name" value="Ribonuclease H-like"/>
    <property type="match status" value="1"/>
</dbReference>
<keyword evidence="6 17" id="KW-0548">Nucleotidyltransferase</keyword>
<dbReference type="Gene3D" id="3.40.50.1010">
    <property type="entry name" value="5'-nuclease"/>
    <property type="match status" value="1"/>
</dbReference>
<evidence type="ECO:0000256" key="17">
    <source>
        <dbReference type="RuleBase" id="RU004460"/>
    </source>
</evidence>